<dbReference type="GO" id="GO:0005975">
    <property type="term" value="P:carbohydrate metabolic process"/>
    <property type="evidence" value="ECO:0007669"/>
    <property type="project" value="InterPro"/>
</dbReference>
<accession>A0A1G1Z6G9</accession>
<dbReference type="EC" id="3.2.1.52" evidence="3"/>
<evidence type="ECO:0000259" key="6">
    <source>
        <dbReference type="Pfam" id="PF00933"/>
    </source>
</evidence>
<evidence type="ECO:0000256" key="5">
    <source>
        <dbReference type="ARBA" id="ARBA00023295"/>
    </source>
</evidence>
<dbReference type="GO" id="GO:0004563">
    <property type="term" value="F:beta-N-acetylhexosaminidase activity"/>
    <property type="evidence" value="ECO:0007669"/>
    <property type="project" value="UniProtKB-EC"/>
</dbReference>
<evidence type="ECO:0000256" key="2">
    <source>
        <dbReference type="ARBA" id="ARBA00005336"/>
    </source>
</evidence>
<evidence type="ECO:0000256" key="3">
    <source>
        <dbReference type="ARBA" id="ARBA00012663"/>
    </source>
</evidence>
<dbReference type="STRING" id="1797690.A3B23_03950"/>
<dbReference type="GO" id="GO:0009254">
    <property type="term" value="P:peptidoglycan turnover"/>
    <property type="evidence" value="ECO:0007669"/>
    <property type="project" value="TreeGrafter"/>
</dbReference>
<keyword evidence="5" id="KW-0326">Glycosidase</keyword>
<dbReference type="InterPro" id="IPR001764">
    <property type="entry name" value="Glyco_hydro_3_N"/>
</dbReference>
<protein>
    <recommendedName>
        <fullName evidence="3">beta-N-acetylhexosaminidase</fullName>
        <ecNumber evidence="3">3.2.1.52</ecNumber>
    </recommendedName>
</protein>
<comment type="similarity">
    <text evidence="2">Belongs to the glycosyl hydrolase 3 family.</text>
</comment>
<evidence type="ECO:0000313" key="7">
    <source>
        <dbReference type="EMBL" id="OGY60104.1"/>
    </source>
</evidence>
<dbReference type="Proteomes" id="UP000178744">
    <property type="component" value="Unassembled WGS sequence"/>
</dbReference>
<organism evidence="7 8">
    <name type="scientific">Candidatus Colwellbacteria bacterium RIFCSPLOWO2_01_FULL_48_10</name>
    <dbReference type="NCBI Taxonomy" id="1797690"/>
    <lineage>
        <taxon>Bacteria</taxon>
        <taxon>Candidatus Colwelliibacteriota</taxon>
    </lineage>
</organism>
<dbReference type="Pfam" id="PF00933">
    <property type="entry name" value="Glyco_hydro_3"/>
    <property type="match status" value="1"/>
</dbReference>
<keyword evidence="4" id="KW-0378">Hydrolase</keyword>
<evidence type="ECO:0000256" key="4">
    <source>
        <dbReference type="ARBA" id="ARBA00022801"/>
    </source>
</evidence>
<dbReference type="PANTHER" id="PTHR30480:SF13">
    <property type="entry name" value="BETA-HEXOSAMINIDASE"/>
    <property type="match status" value="1"/>
</dbReference>
<feature type="domain" description="Glycoside hydrolase family 3 N-terminal" evidence="6">
    <location>
        <begin position="42"/>
        <end position="354"/>
    </location>
</feature>
<evidence type="ECO:0000256" key="1">
    <source>
        <dbReference type="ARBA" id="ARBA00001231"/>
    </source>
</evidence>
<name>A0A1G1Z6G9_9BACT</name>
<sequence>MSSAIKAIFAAAIAVFFGAVNFTDSFREIPAALSARIGSMALEQKIGQMMIVGIRGMSPDEAVIEKIEKLHIGGFNLLKRNVADAGQVKNLSSGLQAIASVSGAPPLFIGTDQEGGAVSRFNFISDLTPQSRIADAASGEAIALKRGSELKALGVNMNFAPMADYVSDPQSYLYGRAFRGSRSEVAAIASAMMHGYGVSGVIAVLKHFPGYGNVRPNPHSEGSRLDTDKNDVQANIGVFKNVISSSQVDALMTAHVIISDVDTEPASESYVFITRILRDEIGFNGVVMTDDLDMVSAGSSAGEAAVKAVLAGADMVIISNPALDGAVHASLLKAISDGRISESRIDQSVRRIFKLKNTRLGFKG</sequence>
<dbReference type="InterPro" id="IPR050226">
    <property type="entry name" value="NagZ_Beta-hexosaminidase"/>
</dbReference>
<dbReference type="InterPro" id="IPR017853">
    <property type="entry name" value="GH"/>
</dbReference>
<dbReference type="EMBL" id="MHIY01000009">
    <property type="protein sequence ID" value="OGY60104.1"/>
    <property type="molecule type" value="Genomic_DNA"/>
</dbReference>
<dbReference type="AlphaFoldDB" id="A0A1G1Z6G9"/>
<dbReference type="InterPro" id="IPR036962">
    <property type="entry name" value="Glyco_hydro_3_N_sf"/>
</dbReference>
<dbReference type="SUPFAM" id="SSF51445">
    <property type="entry name" value="(Trans)glycosidases"/>
    <property type="match status" value="1"/>
</dbReference>
<gene>
    <name evidence="7" type="ORF">A3B23_03950</name>
</gene>
<comment type="caution">
    <text evidence="7">The sequence shown here is derived from an EMBL/GenBank/DDBJ whole genome shotgun (WGS) entry which is preliminary data.</text>
</comment>
<dbReference type="InterPro" id="IPR019800">
    <property type="entry name" value="Glyco_hydro_3_AS"/>
</dbReference>
<evidence type="ECO:0000313" key="8">
    <source>
        <dbReference type="Proteomes" id="UP000178744"/>
    </source>
</evidence>
<comment type="catalytic activity">
    <reaction evidence="1">
        <text>Hydrolysis of terminal non-reducing N-acetyl-D-hexosamine residues in N-acetyl-beta-D-hexosaminides.</text>
        <dbReference type="EC" id="3.2.1.52"/>
    </reaction>
</comment>
<dbReference type="PANTHER" id="PTHR30480">
    <property type="entry name" value="BETA-HEXOSAMINIDASE-RELATED"/>
    <property type="match status" value="1"/>
</dbReference>
<dbReference type="Gene3D" id="3.20.20.300">
    <property type="entry name" value="Glycoside hydrolase, family 3, N-terminal domain"/>
    <property type="match status" value="1"/>
</dbReference>
<dbReference type="PROSITE" id="PS00775">
    <property type="entry name" value="GLYCOSYL_HYDROL_F3"/>
    <property type="match status" value="1"/>
</dbReference>
<proteinExistence type="inferred from homology"/>
<reference evidence="7 8" key="1">
    <citation type="journal article" date="2016" name="Nat. Commun.">
        <title>Thousands of microbial genomes shed light on interconnected biogeochemical processes in an aquifer system.</title>
        <authorList>
            <person name="Anantharaman K."/>
            <person name="Brown C.T."/>
            <person name="Hug L.A."/>
            <person name="Sharon I."/>
            <person name="Castelle C.J."/>
            <person name="Probst A.J."/>
            <person name="Thomas B.C."/>
            <person name="Singh A."/>
            <person name="Wilkins M.J."/>
            <person name="Karaoz U."/>
            <person name="Brodie E.L."/>
            <person name="Williams K.H."/>
            <person name="Hubbard S.S."/>
            <person name="Banfield J.F."/>
        </authorList>
    </citation>
    <scope>NUCLEOTIDE SEQUENCE [LARGE SCALE GENOMIC DNA]</scope>
</reference>